<dbReference type="NCBIfam" id="TIGR00231">
    <property type="entry name" value="small_GTP"/>
    <property type="match status" value="1"/>
</dbReference>
<keyword evidence="1" id="KW-0812">Transmembrane</keyword>
<feature type="transmembrane region" description="Helical" evidence="1">
    <location>
        <begin position="460"/>
        <end position="479"/>
    </location>
</feature>
<keyword evidence="4" id="KW-1185">Reference proteome</keyword>
<dbReference type="Proteomes" id="UP000321306">
    <property type="component" value="Unassembled WGS sequence"/>
</dbReference>
<keyword evidence="1" id="KW-1133">Transmembrane helix</keyword>
<comment type="caution">
    <text evidence="3">The sequence shown here is derived from an EMBL/GenBank/DDBJ whole genome shotgun (WGS) entry which is preliminary data.</text>
</comment>
<dbReference type="GO" id="GO:0005525">
    <property type="term" value="F:GTP binding"/>
    <property type="evidence" value="ECO:0007669"/>
    <property type="project" value="InterPro"/>
</dbReference>
<dbReference type="OrthoDB" id="9802035at2"/>
<dbReference type="SUPFAM" id="SSF52540">
    <property type="entry name" value="P-loop containing nucleoside triphosphate hydrolases"/>
    <property type="match status" value="1"/>
</dbReference>
<evidence type="ECO:0000313" key="3">
    <source>
        <dbReference type="EMBL" id="GEM46473.1"/>
    </source>
</evidence>
<dbReference type="EMBL" id="BJXB01000008">
    <property type="protein sequence ID" value="GEM46473.1"/>
    <property type="molecule type" value="Genomic_DNA"/>
</dbReference>
<dbReference type="PANTHER" id="PTHR43681:SF1">
    <property type="entry name" value="SARCALUMENIN"/>
    <property type="match status" value="1"/>
</dbReference>
<dbReference type="InterPro" id="IPR006073">
    <property type="entry name" value="GTP-bd"/>
</dbReference>
<reference evidence="3 4" key="1">
    <citation type="submission" date="2019-07" db="EMBL/GenBank/DDBJ databases">
        <title>Whole genome shotgun sequence of Deinococcus cellulosilyticus NBRC 106333.</title>
        <authorList>
            <person name="Hosoyama A."/>
            <person name="Uohara A."/>
            <person name="Ohji S."/>
            <person name="Ichikawa N."/>
        </authorList>
    </citation>
    <scope>NUCLEOTIDE SEQUENCE [LARGE SCALE GENOMIC DNA]</scope>
    <source>
        <strain evidence="3 4">NBRC 106333</strain>
    </source>
</reference>
<keyword evidence="1" id="KW-0472">Membrane</keyword>
<organism evidence="3 4">
    <name type="scientific">Deinococcus cellulosilyticus (strain DSM 18568 / NBRC 106333 / KACC 11606 / 5516J-15)</name>
    <dbReference type="NCBI Taxonomy" id="1223518"/>
    <lineage>
        <taxon>Bacteria</taxon>
        <taxon>Thermotogati</taxon>
        <taxon>Deinococcota</taxon>
        <taxon>Deinococci</taxon>
        <taxon>Deinococcales</taxon>
        <taxon>Deinococcaceae</taxon>
        <taxon>Deinococcus</taxon>
    </lineage>
</organism>
<feature type="domain" description="G" evidence="2">
    <location>
        <begin position="52"/>
        <end position="180"/>
    </location>
</feature>
<dbReference type="PANTHER" id="PTHR43681">
    <property type="entry name" value="TRANSMEMBRANE GTPASE FZO"/>
    <property type="match status" value="1"/>
</dbReference>
<dbReference type="Pfam" id="PF01926">
    <property type="entry name" value="MMR_HSR1"/>
    <property type="match status" value="1"/>
</dbReference>
<evidence type="ECO:0000313" key="4">
    <source>
        <dbReference type="Proteomes" id="UP000321306"/>
    </source>
</evidence>
<dbReference type="Gene3D" id="3.40.50.300">
    <property type="entry name" value="P-loop containing nucleotide triphosphate hydrolases"/>
    <property type="match status" value="1"/>
</dbReference>
<evidence type="ECO:0000256" key="1">
    <source>
        <dbReference type="SAM" id="Phobius"/>
    </source>
</evidence>
<dbReference type="InterPro" id="IPR027417">
    <property type="entry name" value="P-loop_NTPase"/>
</dbReference>
<evidence type="ECO:0000259" key="2">
    <source>
        <dbReference type="Pfam" id="PF01926"/>
    </source>
</evidence>
<dbReference type="RefSeq" id="WP_146884289.1">
    <property type="nucleotide sequence ID" value="NZ_BJXB01000008.1"/>
</dbReference>
<gene>
    <name evidence="3" type="ORF">DC3_21080</name>
</gene>
<proteinExistence type="predicted"/>
<dbReference type="AlphaFoldDB" id="A0A511N0T4"/>
<feature type="transmembrane region" description="Helical" evidence="1">
    <location>
        <begin position="432"/>
        <end position="454"/>
    </location>
</feature>
<name>A0A511N0T4_DEIC1</name>
<sequence length="559" mass="63339">MLVSPSIQEILQAERALLTDLHAFLESSGAPADVTQHARAALLQLDEVFLLVVVGEFNAGKSSFLNALLNTTSLPEGVTPTTDRIYVLLNGEEGELEPTADPFVVRKRLPLEDLNSIALVDTPGTNAVIRRHQTITEGFLPRADLVLFITSADHPFTESERQFLELTRRWGRNVMLIINKADLLETQADREQVLSFVREHATQTLGVTPQIFMLSARNQKRGEDDGFMRFKRTLVERLSEKERVRLKLMTPLGVARELVRLHTNHLEHSRSVLQTDLQAFEHLEMQARVHGHEVKDELAHHLTLLDEPLNAFQERAENFINKYYRIGRTLDLLKPDRLEQAFRTEAVADLERELEKVLSHSVDRLMEKNLRFWEDVQHQLMSRSRENMPRSRFQMDRSAVLEALRSKTEEHTKELVEPAAAQEMSGNAQSSVMQAGLISVGGIGLGAAVIALVGGAAADVTGILASLTGVFLGAYWIPIRRRAALNQVRNQVGDAKILLRETLSREVNLEQERLDGRLRDALSPYTRFVKAEQDRMNQENRRLTEFIARIEDLETRVQS</sequence>
<dbReference type="InterPro" id="IPR051943">
    <property type="entry name" value="TRAFAC_Dynamin-like_GTPase"/>
</dbReference>
<dbReference type="InterPro" id="IPR005225">
    <property type="entry name" value="Small_GTP-bd"/>
</dbReference>
<accession>A0A511N0T4</accession>
<protein>
    <recommendedName>
        <fullName evidence="2">G domain-containing protein</fullName>
    </recommendedName>
</protein>
<dbReference type="CDD" id="cd09912">
    <property type="entry name" value="DLP_2"/>
    <property type="match status" value="1"/>
</dbReference>